<sequence length="559" mass="62729">MDFVDHSSHPAAFTQTDTAVSTPPSDASETATTTEVQNLEDSLKDISLSSPASDYSDQRSNTDADTDTAISPTHPDARRETPLTELQHLEDALRDRSLSSPASEYSDQRSNADTSSRRSSTAYYEQEPFETYQQKVARLCRDIGYGEPSKIDRMMGGGYNRVIGLTLEAGQQRDYVLRIPREALDADEIHNIKDQVAATLYLSQYSFLHVPVIVAFDTTVNNVLECQYVLQGRIEGGSVQDIYYTLPLAEKLQITTAVAEVLLQLESLTLEKPGRLVGTGNLPDRSDIAPTSVNEIKIAGFRECPIEDLLSMEKQPLVSLIISLLEIRKQKNLEWDEMVERCERLQAIAREMEAAGMLRSTDEECGLWHWDLSASNVMIHQVITTQRSDVAEYSVSDKVSHKCTQDGGMSADSVIIVKQQINPAFSLTDGALTKKWVVSGILDWDDVMSVPLVLARKPPFWLWINEDTHGSIHEGNGEINPHVGLTQDDLLIKAHFDQIMARGSPSYIDDAYHRGPFIRALATFAIYNFEQGVYWDQYDDFVKSWEEFLETLALQMMEE</sequence>
<feature type="region of interest" description="Disordered" evidence="1">
    <location>
        <begin position="1"/>
        <end position="126"/>
    </location>
</feature>
<feature type="compositionally biased region" description="Polar residues" evidence="1">
    <location>
        <begin position="98"/>
        <end position="123"/>
    </location>
</feature>
<feature type="compositionally biased region" description="Basic and acidic residues" evidence="1">
    <location>
        <begin position="75"/>
        <end position="97"/>
    </location>
</feature>
<proteinExistence type="predicted"/>
<evidence type="ECO:0000256" key="1">
    <source>
        <dbReference type="SAM" id="MobiDB-lite"/>
    </source>
</evidence>
<dbReference type="Proteomes" id="UP000235786">
    <property type="component" value="Unassembled WGS sequence"/>
</dbReference>
<dbReference type="PANTHER" id="PTHR21310:SF56">
    <property type="entry name" value="AMINOGLYCOSIDE PHOSPHOTRANSFERASE DOMAIN-CONTAINING PROTEIN"/>
    <property type="match status" value="1"/>
</dbReference>
<dbReference type="Pfam" id="PF01636">
    <property type="entry name" value="APH"/>
    <property type="match status" value="1"/>
</dbReference>
<dbReference type="EMBL" id="KZ613948">
    <property type="protein sequence ID" value="PMD38246.1"/>
    <property type="molecule type" value="Genomic_DNA"/>
</dbReference>
<keyword evidence="4" id="KW-1185">Reference proteome</keyword>
<organism evidence="3 4">
    <name type="scientific">Hyaloscypha variabilis (strain UAMH 11265 / GT02V1 / F)</name>
    <name type="common">Meliniomyces variabilis</name>
    <dbReference type="NCBI Taxonomy" id="1149755"/>
    <lineage>
        <taxon>Eukaryota</taxon>
        <taxon>Fungi</taxon>
        <taxon>Dikarya</taxon>
        <taxon>Ascomycota</taxon>
        <taxon>Pezizomycotina</taxon>
        <taxon>Leotiomycetes</taxon>
        <taxon>Helotiales</taxon>
        <taxon>Hyaloscyphaceae</taxon>
        <taxon>Hyaloscypha</taxon>
        <taxon>Hyaloscypha variabilis</taxon>
    </lineage>
</organism>
<protein>
    <recommendedName>
        <fullName evidence="2">Aminoglycoside phosphotransferase domain-containing protein</fullName>
    </recommendedName>
</protein>
<dbReference type="PANTHER" id="PTHR21310">
    <property type="entry name" value="AMINOGLYCOSIDE PHOSPHOTRANSFERASE-RELATED-RELATED"/>
    <property type="match status" value="1"/>
</dbReference>
<evidence type="ECO:0000259" key="2">
    <source>
        <dbReference type="Pfam" id="PF01636"/>
    </source>
</evidence>
<dbReference type="InterPro" id="IPR002575">
    <property type="entry name" value="Aminoglycoside_PTrfase"/>
</dbReference>
<dbReference type="InterPro" id="IPR051678">
    <property type="entry name" value="AGP_Transferase"/>
</dbReference>
<feature type="compositionally biased region" description="Polar residues" evidence="1">
    <location>
        <begin position="13"/>
        <end position="40"/>
    </location>
</feature>
<accession>A0A2J6RIA4</accession>
<dbReference type="InterPro" id="IPR011009">
    <property type="entry name" value="Kinase-like_dom_sf"/>
</dbReference>
<name>A0A2J6RIA4_HYAVF</name>
<evidence type="ECO:0000313" key="4">
    <source>
        <dbReference type="Proteomes" id="UP000235786"/>
    </source>
</evidence>
<feature type="domain" description="Aminoglycoside phosphotransferase" evidence="2">
    <location>
        <begin position="169"/>
        <end position="380"/>
    </location>
</feature>
<dbReference type="SUPFAM" id="SSF56112">
    <property type="entry name" value="Protein kinase-like (PK-like)"/>
    <property type="match status" value="1"/>
</dbReference>
<dbReference type="OrthoDB" id="2968323at2759"/>
<dbReference type="AlphaFoldDB" id="A0A2J6RIA4"/>
<gene>
    <name evidence="3" type="ORF">L207DRAFT_514161</name>
</gene>
<reference evidence="3 4" key="1">
    <citation type="submission" date="2016-04" db="EMBL/GenBank/DDBJ databases">
        <title>A degradative enzymes factory behind the ericoid mycorrhizal symbiosis.</title>
        <authorList>
            <consortium name="DOE Joint Genome Institute"/>
            <person name="Martino E."/>
            <person name="Morin E."/>
            <person name="Grelet G."/>
            <person name="Kuo A."/>
            <person name="Kohler A."/>
            <person name="Daghino S."/>
            <person name="Barry K."/>
            <person name="Choi C."/>
            <person name="Cichocki N."/>
            <person name="Clum A."/>
            <person name="Copeland A."/>
            <person name="Hainaut M."/>
            <person name="Haridas S."/>
            <person name="Labutti K."/>
            <person name="Lindquist E."/>
            <person name="Lipzen A."/>
            <person name="Khouja H.-R."/>
            <person name="Murat C."/>
            <person name="Ohm R."/>
            <person name="Olson A."/>
            <person name="Spatafora J."/>
            <person name="Veneault-Fourrey C."/>
            <person name="Henrissat B."/>
            <person name="Grigoriev I."/>
            <person name="Martin F."/>
            <person name="Perotto S."/>
        </authorList>
    </citation>
    <scope>NUCLEOTIDE SEQUENCE [LARGE SCALE GENOMIC DNA]</scope>
    <source>
        <strain evidence="3 4">F</strain>
    </source>
</reference>
<evidence type="ECO:0000313" key="3">
    <source>
        <dbReference type="EMBL" id="PMD38246.1"/>
    </source>
</evidence>